<protein>
    <submittedName>
        <fullName evidence="2">COG1355, Predicted dioxygenase</fullName>
    </submittedName>
</protein>
<dbReference type="AlphaFoldDB" id="A0A3B1AM26"/>
<dbReference type="InterPro" id="IPR002737">
    <property type="entry name" value="MEMO1_fam"/>
</dbReference>
<reference evidence="2" key="1">
    <citation type="submission" date="2018-06" db="EMBL/GenBank/DDBJ databases">
        <authorList>
            <person name="Zhirakovskaya E."/>
        </authorList>
    </citation>
    <scope>NUCLEOTIDE SEQUENCE</scope>
</reference>
<name>A0A3B1AM26_9ZZZZ</name>
<dbReference type="GO" id="GO:0051213">
    <property type="term" value="F:dioxygenase activity"/>
    <property type="evidence" value="ECO:0007669"/>
    <property type="project" value="UniProtKB-KW"/>
</dbReference>
<keyword evidence="2" id="KW-0223">Dioxygenase</keyword>
<dbReference type="EMBL" id="UOFU01000214">
    <property type="protein sequence ID" value="VAX01043.1"/>
    <property type="molecule type" value="Genomic_DNA"/>
</dbReference>
<sequence>MPRIRPPAVTDMFYPADAQELQGMIKHYLLEAAEDTTKAANAPKAVIVPHAGYVYSGSVAASAYARLLPARQKVRRVVLLGPSHRVPLLGLASSSAEAFSTPLGTIPLDREAIDAIEQLPQVHRLDEPHAREHSLEVQLPFLQSVLDDFTLVPLVVGDASPDEVAEVLEQLWDGPETLIVISSDLSHYHDYDTAEALDRATSNAIEQLQAERIHGENACGSRAVNGLLYFARRHGLHGKTIDLRNSGDTAGSRDRVVGYGAYVFE</sequence>
<gene>
    <name evidence="2" type="ORF">MNBD_GAMMA20-1900</name>
</gene>
<dbReference type="HAMAP" id="MF_00055">
    <property type="entry name" value="MEMO1"/>
    <property type="match status" value="1"/>
</dbReference>
<evidence type="ECO:0000256" key="1">
    <source>
        <dbReference type="ARBA" id="ARBA00006315"/>
    </source>
</evidence>
<dbReference type="NCBIfam" id="TIGR04336">
    <property type="entry name" value="AmmeMemoSam_B"/>
    <property type="match status" value="1"/>
</dbReference>
<organism evidence="2">
    <name type="scientific">hydrothermal vent metagenome</name>
    <dbReference type="NCBI Taxonomy" id="652676"/>
    <lineage>
        <taxon>unclassified sequences</taxon>
        <taxon>metagenomes</taxon>
        <taxon>ecological metagenomes</taxon>
    </lineage>
</organism>
<dbReference type="PANTHER" id="PTHR11060">
    <property type="entry name" value="PROTEIN MEMO1"/>
    <property type="match status" value="1"/>
</dbReference>
<dbReference type="CDD" id="cd07361">
    <property type="entry name" value="MEMO_like"/>
    <property type="match status" value="1"/>
</dbReference>
<dbReference type="PANTHER" id="PTHR11060:SF0">
    <property type="entry name" value="PROTEIN MEMO1"/>
    <property type="match status" value="1"/>
</dbReference>
<accession>A0A3B1AM26</accession>
<dbReference type="Pfam" id="PF01875">
    <property type="entry name" value="Memo"/>
    <property type="match status" value="1"/>
</dbReference>
<dbReference type="Gene3D" id="3.40.830.10">
    <property type="entry name" value="LigB-like"/>
    <property type="match status" value="1"/>
</dbReference>
<evidence type="ECO:0000313" key="2">
    <source>
        <dbReference type="EMBL" id="VAX01043.1"/>
    </source>
</evidence>
<keyword evidence="2" id="KW-0560">Oxidoreductase</keyword>
<proteinExistence type="inferred from homology"/>
<comment type="similarity">
    <text evidence="1">Belongs to the MEMO1 family.</text>
</comment>